<evidence type="ECO:0000256" key="6">
    <source>
        <dbReference type="RuleBase" id="RU000716"/>
    </source>
</evidence>
<evidence type="ECO:0000256" key="5">
    <source>
        <dbReference type="ARBA" id="ARBA00023163"/>
    </source>
</evidence>
<accession>A0ABV9GIR3</accession>
<dbReference type="PROSITE" id="PS01063">
    <property type="entry name" value="SIGMA70_ECF"/>
    <property type="match status" value="1"/>
</dbReference>
<keyword evidence="3 6" id="KW-0731">Sigma factor</keyword>
<protein>
    <recommendedName>
        <fullName evidence="6">RNA polymerase sigma factor</fullName>
    </recommendedName>
</protein>
<comment type="similarity">
    <text evidence="1 6">Belongs to the sigma-70 factor family. ECF subfamily.</text>
</comment>
<keyword evidence="2 6" id="KW-0805">Transcription regulation</keyword>
<dbReference type="PANTHER" id="PTHR43133">
    <property type="entry name" value="RNA POLYMERASE ECF-TYPE SIGMA FACTO"/>
    <property type="match status" value="1"/>
</dbReference>
<name>A0ABV9GIR3_9BACL</name>
<dbReference type="RefSeq" id="WP_376844949.1">
    <property type="nucleotide sequence ID" value="NZ_JBHSFW010000001.1"/>
</dbReference>
<evidence type="ECO:0000259" key="8">
    <source>
        <dbReference type="Pfam" id="PF08281"/>
    </source>
</evidence>
<keyword evidence="10" id="KW-1185">Reference proteome</keyword>
<evidence type="ECO:0000256" key="3">
    <source>
        <dbReference type="ARBA" id="ARBA00023082"/>
    </source>
</evidence>
<gene>
    <name evidence="9" type="ORF">ACFO4N_04230</name>
</gene>
<dbReference type="EMBL" id="JBHSFW010000001">
    <property type="protein sequence ID" value="MFC4617936.1"/>
    <property type="molecule type" value="Genomic_DNA"/>
</dbReference>
<dbReference type="SUPFAM" id="SSF88659">
    <property type="entry name" value="Sigma3 and sigma4 domains of RNA polymerase sigma factors"/>
    <property type="match status" value="1"/>
</dbReference>
<evidence type="ECO:0000313" key="9">
    <source>
        <dbReference type="EMBL" id="MFC4617936.1"/>
    </source>
</evidence>
<dbReference type="Gene3D" id="1.10.10.10">
    <property type="entry name" value="Winged helix-like DNA-binding domain superfamily/Winged helix DNA-binding domain"/>
    <property type="match status" value="1"/>
</dbReference>
<dbReference type="InterPro" id="IPR013324">
    <property type="entry name" value="RNA_pol_sigma_r3/r4-like"/>
</dbReference>
<proteinExistence type="inferred from homology"/>
<dbReference type="Pfam" id="PF08281">
    <property type="entry name" value="Sigma70_r4_2"/>
    <property type="match status" value="1"/>
</dbReference>
<evidence type="ECO:0000256" key="2">
    <source>
        <dbReference type="ARBA" id="ARBA00023015"/>
    </source>
</evidence>
<keyword evidence="5 6" id="KW-0804">Transcription</keyword>
<feature type="domain" description="RNA polymerase sigma factor 70 region 4 type 2" evidence="8">
    <location>
        <begin position="118"/>
        <end position="164"/>
    </location>
</feature>
<evidence type="ECO:0000256" key="1">
    <source>
        <dbReference type="ARBA" id="ARBA00010641"/>
    </source>
</evidence>
<dbReference type="InterPro" id="IPR007627">
    <property type="entry name" value="RNA_pol_sigma70_r2"/>
</dbReference>
<dbReference type="CDD" id="cd06171">
    <property type="entry name" value="Sigma70_r4"/>
    <property type="match status" value="1"/>
</dbReference>
<dbReference type="InterPro" id="IPR014284">
    <property type="entry name" value="RNA_pol_sigma-70_dom"/>
</dbReference>
<dbReference type="InterPro" id="IPR013249">
    <property type="entry name" value="RNA_pol_sigma70_r4_t2"/>
</dbReference>
<dbReference type="Pfam" id="PF04542">
    <property type="entry name" value="Sigma70_r2"/>
    <property type="match status" value="1"/>
</dbReference>
<dbReference type="InterPro" id="IPR000838">
    <property type="entry name" value="RNA_pol_sigma70_ECF_CS"/>
</dbReference>
<evidence type="ECO:0000259" key="7">
    <source>
        <dbReference type="Pfam" id="PF04542"/>
    </source>
</evidence>
<evidence type="ECO:0000256" key="4">
    <source>
        <dbReference type="ARBA" id="ARBA00023125"/>
    </source>
</evidence>
<dbReference type="NCBIfam" id="TIGR02937">
    <property type="entry name" value="sigma70-ECF"/>
    <property type="match status" value="1"/>
</dbReference>
<comment type="caution">
    <text evidence="9">The sequence shown here is derived from an EMBL/GenBank/DDBJ whole genome shotgun (WGS) entry which is preliminary data.</text>
</comment>
<dbReference type="Proteomes" id="UP001596022">
    <property type="component" value="Unassembled WGS sequence"/>
</dbReference>
<evidence type="ECO:0000313" key="10">
    <source>
        <dbReference type="Proteomes" id="UP001596022"/>
    </source>
</evidence>
<keyword evidence="4 6" id="KW-0238">DNA-binding</keyword>
<dbReference type="PANTHER" id="PTHR43133:SF60">
    <property type="entry name" value="RNA POLYMERASE SIGMA FACTOR SIGV"/>
    <property type="match status" value="1"/>
</dbReference>
<organism evidence="9 10">
    <name type="scientific">Camelliibacillus cellulosilyticus</name>
    <dbReference type="NCBI Taxonomy" id="2174486"/>
    <lineage>
        <taxon>Bacteria</taxon>
        <taxon>Bacillati</taxon>
        <taxon>Bacillota</taxon>
        <taxon>Bacilli</taxon>
        <taxon>Bacillales</taxon>
        <taxon>Sporolactobacillaceae</taxon>
        <taxon>Camelliibacillus</taxon>
    </lineage>
</organism>
<dbReference type="InterPro" id="IPR036388">
    <property type="entry name" value="WH-like_DNA-bd_sf"/>
</dbReference>
<dbReference type="InterPro" id="IPR039425">
    <property type="entry name" value="RNA_pol_sigma-70-like"/>
</dbReference>
<reference evidence="10" key="1">
    <citation type="journal article" date="2019" name="Int. J. Syst. Evol. Microbiol.">
        <title>The Global Catalogue of Microorganisms (GCM) 10K type strain sequencing project: providing services to taxonomists for standard genome sequencing and annotation.</title>
        <authorList>
            <consortium name="The Broad Institute Genomics Platform"/>
            <consortium name="The Broad Institute Genome Sequencing Center for Infectious Disease"/>
            <person name="Wu L."/>
            <person name="Ma J."/>
        </authorList>
    </citation>
    <scope>NUCLEOTIDE SEQUENCE [LARGE SCALE GENOMIC DNA]</scope>
    <source>
        <strain evidence="10">CGMCC 1.16306</strain>
    </source>
</reference>
<dbReference type="Gene3D" id="1.10.1740.10">
    <property type="match status" value="1"/>
</dbReference>
<sequence length="177" mass="21116">MEQNATRNQSFEEIMNTYGEEIKRFILMYVRDAAAADDLVQEVFLKVYLNLDTFEDRSGLRTWIYRIAVNQCKDYFRSWHYQRVKLTETFDFLNRKTDLTPEIKLLKKSEDHALAQNILSLSPKYREIILLYYYRDFSMEEIASLLNLKASTVRTRMQRAREQLKKKIEGEDFGAKG</sequence>
<dbReference type="SUPFAM" id="SSF88946">
    <property type="entry name" value="Sigma2 domain of RNA polymerase sigma factors"/>
    <property type="match status" value="1"/>
</dbReference>
<dbReference type="InterPro" id="IPR013325">
    <property type="entry name" value="RNA_pol_sigma_r2"/>
</dbReference>
<feature type="domain" description="RNA polymerase sigma-70 region 2" evidence="7">
    <location>
        <begin position="16"/>
        <end position="78"/>
    </location>
</feature>